<evidence type="ECO:0000256" key="5">
    <source>
        <dbReference type="ARBA" id="ARBA00022490"/>
    </source>
</evidence>
<dbReference type="PANTHER" id="PTHR46009">
    <property type="entry name" value="VACUOLAR PROTEIN SORTING-ASSOCIATED PROTEIN VTA1 HOMOLOG"/>
    <property type="match status" value="1"/>
</dbReference>
<evidence type="ECO:0000256" key="9">
    <source>
        <dbReference type="SAM" id="MobiDB-lite"/>
    </source>
</evidence>
<dbReference type="GO" id="GO:0005771">
    <property type="term" value="C:multivesicular body"/>
    <property type="evidence" value="ECO:0007669"/>
    <property type="project" value="TreeGrafter"/>
</dbReference>
<feature type="compositionally biased region" description="Low complexity" evidence="9">
    <location>
        <begin position="302"/>
        <end position="316"/>
    </location>
</feature>
<dbReference type="AlphaFoldDB" id="A0A061B0A1"/>
<organism evidence="12">
    <name type="scientific">Rhodotorula toruloides</name>
    <name type="common">Yeast</name>
    <name type="synonym">Rhodosporidium toruloides</name>
    <dbReference type="NCBI Taxonomy" id="5286"/>
    <lineage>
        <taxon>Eukaryota</taxon>
        <taxon>Fungi</taxon>
        <taxon>Dikarya</taxon>
        <taxon>Basidiomycota</taxon>
        <taxon>Pucciniomycotina</taxon>
        <taxon>Microbotryomycetes</taxon>
        <taxon>Sporidiobolales</taxon>
        <taxon>Sporidiobolaceae</taxon>
        <taxon>Rhodotorula</taxon>
    </lineage>
</organism>
<evidence type="ECO:0000259" key="10">
    <source>
        <dbReference type="Pfam" id="PF04652"/>
    </source>
</evidence>
<name>A0A061B0A1_RHOTO</name>
<proteinExistence type="inferred from homology"/>
<feature type="compositionally biased region" description="Basic and acidic residues" evidence="9">
    <location>
        <begin position="198"/>
        <end position="211"/>
    </location>
</feature>
<evidence type="ECO:0000256" key="4">
    <source>
        <dbReference type="ARBA" id="ARBA00022448"/>
    </source>
</evidence>
<keyword evidence="4" id="KW-0813">Transport</keyword>
<sequence length="398" mass="42790">MAAAPPSVPTELKPVSPYLARAHELAKAEPVISYWCTYYALQQGMSLRTKDAESQAFMLGLMDKLEEMKAQHTSNDAFTDDVAAAAYIENFGLKLFSQADNEDRKGKATRLTARKFLAAANFLELLSIFGEISSENRDKIKYGKWKAADIAKAFREGRTPTPGPAGGPQEGEEDAVETSRVSADEAKELSKELAAMDTGDKKEEAESRAAEEATSPADVYTGETPGDESASYPFPQQPTTLPSAPPDAPDFTDDEPLPTIPPSAPSFLDEAPAPASGPEPTINEMPRSPTHQTSELPHPHAHAASDPPAFPSAVFPAAPPLPPQPSLPAFVPPPASFNAPPRVPDPPAPVVEARRDDFDPMTITNVQKHARWAISALNYEDVETARKELRLALAMLGG</sequence>
<dbReference type="EMBL" id="LK052943">
    <property type="protein sequence ID" value="CDR43348.1"/>
    <property type="molecule type" value="Genomic_DNA"/>
</dbReference>
<evidence type="ECO:0000313" key="12">
    <source>
        <dbReference type="EMBL" id="CDR43348.1"/>
    </source>
</evidence>
<keyword evidence="6" id="KW-0967">Endosome</keyword>
<protein>
    <submittedName>
        <fullName evidence="12">RHTO0S08e00342g1_1</fullName>
    </submittedName>
</protein>
<dbReference type="GO" id="GO:0015031">
    <property type="term" value="P:protein transport"/>
    <property type="evidence" value="ECO:0007669"/>
    <property type="project" value="UniProtKB-KW"/>
</dbReference>
<evidence type="ECO:0000259" key="11">
    <source>
        <dbReference type="Pfam" id="PF18097"/>
    </source>
</evidence>
<dbReference type="Pfam" id="PF18097">
    <property type="entry name" value="Vta1_C"/>
    <property type="match status" value="1"/>
</dbReference>
<accession>A0A061B0A1</accession>
<dbReference type="Pfam" id="PF04652">
    <property type="entry name" value="Vta1"/>
    <property type="match status" value="1"/>
</dbReference>
<dbReference type="InterPro" id="IPR039431">
    <property type="entry name" value="Vta1/CALS_N"/>
</dbReference>
<dbReference type="Gene3D" id="1.25.40.270">
    <property type="entry name" value="Vacuolar protein sorting-associated protein vta1"/>
    <property type="match status" value="1"/>
</dbReference>
<evidence type="ECO:0000256" key="6">
    <source>
        <dbReference type="ARBA" id="ARBA00022753"/>
    </source>
</evidence>
<evidence type="ECO:0000256" key="1">
    <source>
        <dbReference type="ARBA" id="ARBA00004481"/>
    </source>
</evidence>
<dbReference type="GO" id="GO:0010008">
    <property type="term" value="C:endosome membrane"/>
    <property type="evidence" value="ECO:0007669"/>
    <property type="project" value="UniProtKB-SubCell"/>
</dbReference>
<keyword evidence="5" id="KW-0963">Cytoplasm</keyword>
<dbReference type="PANTHER" id="PTHR46009:SF1">
    <property type="entry name" value="VACUOLAR PROTEIN SORTING-ASSOCIATED PROTEIN VTA1 HOMOLOG"/>
    <property type="match status" value="1"/>
</dbReference>
<dbReference type="InterPro" id="IPR041212">
    <property type="entry name" value="Vta1_C"/>
</dbReference>
<keyword evidence="8" id="KW-0472">Membrane</keyword>
<keyword evidence="7" id="KW-0653">Protein transport</keyword>
<dbReference type="Gene3D" id="1.20.5.420">
    <property type="entry name" value="Immunoglobulin FC, subunit C"/>
    <property type="match status" value="1"/>
</dbReference>
<feature type="compositionally biased region" description="Basic and acidic residues" evidence="9">
    <location>
        <begin position="182"/>
        <end position="191"/>
    </location>
</feature>
<evidence type="ECO:0000256" key="7">
    <source>
        <dbReference type="ARBA" id="ARBA00022927"/>
    </source>
</evidence>
<feature type="domain" description="Vta1 C-terminal" evidence="11">
    <location>
        <begin position="362"/>
        <end position="397"/>
    </location>
</feature>
<gene>
    <name evidence="12" type="ORF">RHTO0S_08e00342g</name>
</gene>
<dbReference type="GO" id="GO:0032511">
    <property type="term" value="P:late endosome to vacuole transport via multivesicular body sorting pathway"/>
    <property type="evidence" value="ECO:0007669"/>
    <property type="project" value="InterPro"/>
</dbReference>
<comment type="similarity">
    <text evidence="3">Belongs to the VTA1 family.</text>
</comment>
<dbReference type="OrthoDB" id="391137at2759"/>
<feature type="domain" description="Vta1/callose synthase N-terminal" evidence="10">
    <location>
        <begin position="15"/>
        <end position="156"/>
    </location>
</feature>
<dbReference type="InterPro" id="IPR044538">
    <property type="entry name" value="Vta1-like"/>
</dbReference>
<comment type="subcellular location">
    <subcellularLocation>
        <location evidence="2">Cytoplasm</location>
    </subcellularLocation>
    <subcellularLocation>
        <location evidence="1">Endosome membrane</location>
        <topology evidence="1">Peripheral membrane protein</topology>
    </subcellularLocation>
</comment>
<dbReference type="InterPro" id="IPR023175">
    <property type="entry name" value="Vta1/CALS_N_sf"/>
</dbReference>
<reference evidence="12" key="1">
    <citation type="journal article" date="2014" name="Genome Announc.">
        <title>Draft genome sequence of Rhodosporidium toruloides CECT1137, an oleaginous yeast of biotechnological interest.</title>
        <authorList>
            <person name="Morin N."/>
            <person name="Calcas X."/>
            <person name="Devillers H."/>
            <person name="Durrens P."/>
            <person name="Sherman D.J."/>
            <person name="Nicaud J.-M."/>
            <person name="Neuveglise C."/>
        </authorList>
    </citation>
    <scope>NUCLEOTIDE SEQUENCE</scope>
    <source>
        <strain evidence="12">CECT1137</strain>
    </source>
</reference>
<evidence type="ECO:0000256" key="3">
    <source>
        <dbReference type="ARBA" id="ARBA00007895"/>
    </source>
</evidence>
<feature type="compositionally biased region" description="Pro residues" evidence="9">
    <location>
        <begin position="317"/>
        <end position="349"/>
    </location>
</feature>
<evidence type="ECO:0000256" key="8">
    <source>
        <dbReference type="ARBA" id="ARBA00023136"/>
    </source>
</evidence>
<feature type="region of interest" description="Disordered" evidence="9">
    <location>
        <begin position="154"/>
        <end position="353"/>
    </location>
</feature>
<evidence type="ECO:0000256" key="2">
    <source>
        <dbReference type="ARBA" id="ARBA00004496"/>
    </source>
</evidence>